<dbReference type="Pfam" id="PF00564">
    <property type="entry name" value="PB1"/>
    <property type="match status" value="1"/>
</dbReference>
<dbReference type="Proteomes" id="UP001630127">
    <property type="component" value="Unassembled WGS sequence"/>
</dbReference>
<dbReference type="InterPro" id="IPR000270">
    <property type="entry name" value="PB1_dom"/>
</dbReference>
<dbReference type="PANTHER" id="PTHR31066">
    <property type="entry name" value="OS05G0427100 PROTEIN-RELATED"/>
    <property type="match status" value="1"/>
</dbReference>
<accession>A0ABD2Z497</accession>
<evidence type="ECO:0000313" key="3">
    <source>
        <dbReference type="EMBL" id="KAL3514303.1"/>
    </source>
</evidence>
<protein>
    <recommendedName>
        <fullName evidence="2">PB1 domain-containing protein</fullName>
    </recommendedName>
</protein>
<dbReference type="CDD" id="cd06410">
    <property type="entry name" value="PB1_UP2"/>
    <property type="match status" value="1"/>
</dbReference>
<feature type="compositionally biased region" description="Low complexity" evidence="1">
    <location>
        <begin position="7"/>
        <end position="23"/>
    </location>
</feature>
<comment type="caution">
    <text evidence="3">The sequence shown here is derived from an EMBL/GenBank/DDBJ whole genome shotgun (WGS) entry which is preliminary data.</text>
</comment>
<feature type="region of interest" description="Disordered" evidence="1">
    <location>
        <begin position="442"/>
        <end position="466"/>
    </location>
</feature>
<gene>
    <name evidence="3" type="ORF">ACH5RR_027020</name>
</gene>
<dbReference type="SUPFAM" id="SSF54277">
    <property type="entry name" value="CAD &amp; PB1 domains"/>
    <property type="match status" value="1"/>
</dbReference>
<feature type="region of interest" description="Disordered" evidence="1">
    <location>
        <begin position="1"/>
        <end position="40"/>
    </location>
</feature>
<dbReference type="Gene3D" id="3.10.20.90">
    <property type="entry name" value="Phosphatidylinositol 3-kinase Catalytic Subunit, Chain A, domain 1"/>
    <property type="match status" value="1"/>
</dbReference>
<dbReference type="InterPro" id="IPR053198">
    <property type="entry name" value="Gynoecium_Dev_Regulator"/>
</dbReference>
<keyword evidence="4" id="KW-1185">Reference proteome</keyword>
<proteinExistence type="predicted"/>
<dbReference type="AlphaFoldDB" id="A0ABD2Z497"/>
<feature type="domain" description="PB1" evidence="2">
    <location>
        <begin position="60"/>
        <end position="149"/>
    </location>
</feature>
<evidence type="ECO:0000313" key="4">
    <source>
        <dbReference type="Proteomes" id="UP001630127"/>
    </source>
</evidence>
<sequence length="466" mass="50844">MENYQFSNNSSSYPDSVNSSPRSLDNSSWDHETPISSSSSTNNYKVKFLCSYGGKIHPRPHDNQLTYVGGDTKIFAVDRNIKFSLFMSKLSSLSDASPVCFKYQLPGEDLDALISVTNDEDLELMMLEYDRLFRSSAKPARLRLFIFPVSENQSPSQSVSCFGLKDSKSERQWFVDALNAAQIGQNLEGSSPPSAAVAGVEEEQTRSSDFLFGLEKGHPPPGKLQDPSPVMERHLIGEPVVPLPPAAEIQRQIHELQRMQISSHEQDLFSRKVDDFYQQKPPTQQGAPVTTPATYWPERQGGPYPAGLGLGVGGTEPAPNPVYFIQTPAGVYQAPAMRPMTGQVSQPYYGVQRVVPEVYREQPVYNPMGPPASSSMIQQPIIGGAYTSEGIGLVRPPIGSDTGHAQVSYDSAGRQFFYAASGGVNVMHHPPPYQAMPTAAPSVDGRQAVGATNPEGKFVIKSSQPP</sequence>
<evidence type="ECO:0000259" key="2">
    <source>
        <dbReference type="SMART" id="SM00666"/>
    </source>
</evidence>
<dbReference type="SMART" id="SM00666">
    <property type="entry name" value="PB1"/>
    <property type="match status" value="1"/>
</dbReference>
<name>A0ABD2Z497_9GENT</name>
<organism evidence="3 4">
    <name type="scientific">Cinchona calisaya</name>
    <dbReference type="NCBI Taxonomy" id="153742"/>
    <lineage>
        <taxon>Eukaryota</taxon>
        <taxon>Viridiplantae</taxon>
        <taxon>Streptophyta</taxon>
        <taxon>Embryophyta</taxon>
        <taxon>Tracheophyta</taxon>
        <taxon>Spermatophyta</taxon>
        <taxon>Magnoliopsida</taxon>
        <taxon>eudicotyledons</taxon>
        <taxon>Gunneridae</taxon>
        <taxon>Pentapetalae</taxon>
        <taxon>asterids</taxon>
        <taxon>lamiids</taxon>
        <taxon>Gentianales</taxon>
        <taxon>Rubiaceae</taxon>
        <taxon>Cinchonoideae</taxon>
        <taxon>Cinchoneae</taxon>
        <taxon>Cinchona</taxon>
    </lineage>
</organism>
<dbReference type="PANTHER" id="PTHR31066:SF85">
    <property type="entry name" value="OS02G0809100 PROTEIN"/>
    <property type="match status" value="1"/>
</dbReference>
<dbReference type="EMBL" id="JBJUIK010000011">
    <property type="protein sequence ID" value="KAL3514303.1"/>
    <property type="molecule type" value="Genomic_DNA"/>
</dbReference>
<reference evidence="3 4" key="1">
    <citation type="submission" date="2024-11" db="EMBL/GenBank/DDBJ databases">
        <title>A near-complete genome assembly of Cinchona calisaya.</title>
        <authorList>
            <person name="Lian D.C."/>
            <person name="Zhao X.W."/>
            <person name="Wei L."/>
        </authorList>
    </citation>
    <scope>NUCLEOTIDE SEQUENCE [LARGE SCALE GENOMIC DNA]</scope>
    <source>
        <tissue evidence="3">Nenye</tissue>
    </source>
</reference>
<evidence type="ECO:0000256" key="1">
    <source>
        <dbReference type="SAM" id="MobiDB-lite"/>
    </source>
</evidence>